<dbReference type="Gene3D" id="2.40.420.20">
    <property type="match status" value="1"/>
</dbReference>
<name>A0A3D8J2L6_9HELI</name>
<dbReference type="PANTHER" id="PTHR30097">
    <property type="entry name" value="CATION EFFLUX SYSTEM PROTEIN CUSB"/>
    <property type="match status" value="1"/>
</dbReference>
<evidence type="ECO:0000313" key="5">
    <source>
        <dbReference type="EMBL" id="RDU71385.1"/>
    </source>
</evidence>
<organism evidence="5 6">
    <name type="scientific">Helicobacter brantae</name>
    <dbReference type="NCBI Taxonomy" id="375927"/>
    <lineage>
        <taxon>Bacteria</taxon>
        <taxon>Pseudomonadati</taxon>
        <taxon>Campylobacterota</taxon>
        <taxon>Epsilonproteobacteria</taxon>
        <taxon>Campylobacterales</taxon>
        <taxon>Helicobacteraceae</taxon>
        <taxon>Helicobacter</taxon>
    </lineage>
</organism>
<accession>A0A3D8J2L6</accession>
<dbReference type="Pfam" id="PF25954">
    <property type="entry name" value="Beta-barrel_RND_2"/>
    <property type="match status" value="1"/>
</dbReference>
<dbReference type="Gene3D" id="2.40.30.170">
    <property type="match status" value="1"/>
</dbReference>
<evidence type="ECO:0000256" key="1">
    <source>
        <dbReference type="ARBA" id="ARBA00022448"/>
    </source>
</evidence>
<dbReference type="GO" id="GO:0060003">
    <property type="term" value="P:copper ion export"/>
    <property type="evidence" value="ECO:0007669"/>
    <property type="project" value="TreeGrafter"/>
</dbReference>
<reference evidence="5 6" key="1">
    <citation type="submission" date="2018-04" db="EMBL/GenBank/DDBJ databases">
        <title>Novel Campyloabacter and Helicobacter Species and Strains.</title>
        <authorList>
            <person name="Mannion A.J."/>
            <person name="Shen Z."/>
            <person name="Fox J.G."/>
        </authorList>
    </citation>
    <scope>NUCLEOTIDE SEQUENCE [LARGE SCALE GENOMIC DNA]</scope>
    <source>
        <strain evidence="5 6">MIT 04-9366</strain>
    </source>
</reference>
<dbReference type="PANTHER" id="PTHR30097:SF15">
    <property type="entry name" value="CATION EFFLUX SYSTEM PROTEIN CUSB"/>
    <property type="match status" value="1"/>
</dbReference>
<dbReference type="RefSeq" id="WP_115569097.1">
    <property type="nucleotide sequence ID" value="NZ_NXLV01000003.1"/>
</dbReference>
<dbReference type="InterPro" id="IPR058792">
    <property type="entry name" value="Beta-barrel_RND_2"/>
</dbReference>
<dbReference type="EMBL" id="NXLV01000003">
    <property type="protein sequence ID" value="RDU71385.1"/>
    <property type="molecule type" value="Genomic_DNA"/>
</dbReference>
<proteinExistence type="predicted"/>
<evidence type="ECO:0000259" key="3">
    <source>
        <dbReference type="Pfam" id="PF25919"/>
    </source>
</evidence>
<keyword evidence="6" id="KW-1185">Reference proteome</keyword>
<dbReference type="Pfam" id="PF25869">
    <property type="entry name" value="3HB_CusB"/>
    <property type="match status" value="1"/>
</dbReference>
<dbReference type="AlphaFoldDB" id="A0A3D8J2L6"/>
<dbReference type="GO" id="GO:0046914">
    <property type="term" value="F:transition metal ion binding"/>
    <property type="evidence" value="ECO:0007669"/>
    <property type="project" value="TreeGrafter"/>
</dbReference>
<keyword evidence="1" id="KW-0813">Transport</keyword>
<sequence>MRKIFVLILLVESLFANSYAKSIKIEKKSISQERKYYGKLAPNEDLSSVFSLRVDGFVESLEISQTYQKIQKGEKLFSIYSPELLQAQNEYINALKYKSNIGATKEKLLLLGVSEGVIETIKKTKTPIKSLPFFSQTQGVVFEKNISKGQYLKKGEMIYKIFDLSSVWFVAQIPQEELSFLSSLQTSNLKVLGINEKFQAKFLQIIPTITPSSKFVEVRFLVENPTQTLFPNLFGIITLFSQPKKVIFAPKESVLLRNGKLYVFKKDEEGNFTPQEIEGVRLSSGDYEVVLGLESGDEIAQNALFILDSDAQANGDYE</sequence>
<dbReference type="InterPro" id="IPR058791">
    <property type="entry name" value="3HB_CusB"/>
</dbReference>
<dbReference type="GO" id="GO:0030288">
    <property type="term" value="C:outer membrane-bounded periplasmic space"/>
    <property type="evidence" value="ECO:0007669"/>
    <property type="project" value="TreeGrafter"/>
</dbReference>
<evidence type="ECO:0000259" key="2">
    <source>
        <dbReference type="Pfam" id="PF25869"/>
    </source>
</evidence>
<dbReference type="GO" id="GO:0015679">
    <property type="term" value="P:plasma membrane copper ion transport"/>
    <property type="evidence" value="ECO:0007669"/>
    <property type="project" value="TreeGrafter"/>
</dbReference>
<dbReference type="InterPro" id="IPR058790">
    <property type="entry name" value="BSH_CusB"/>
</dbReference>
<feature type="domain" description="CusB-like three alpha-helical bundle" evidence="2">
    <location>
        <begin position="83"/>
        <end position="127"/>
    </location>
</feature>
<dbReference type="Proteomes" id="UP000257045">
    <property type="component" value="Unassembled WGS sequence"/>
</dbReference>
<feature type="domain" description="CusB-like barrel-sandwich hybrid" evidence="3">
    <location>
        <begin position="49"/>
        <end position="161"/>
    </location>
</feature>
<feature type="domain" description="CusB-like beta-barrel" evidence="4">
    <location>
        <begin position="166"/>
        <end position="239"/>
    </location>
</feature>
<evidence type="ECO:0000259" key="4">
    <source>
        <dbReference type="Pfam" id="PF25954"/>
    </source>
</evidence>
<evidence type="ECO:0000313" key="6">
    <source>
        <dbReference type="Proteomes" id="UP000257045"/>
    </source>
</evidence>
<gene>
    <name evidence="5" type="ORF">CQA58_02235</name>
</gene>
<comment type="caution">
    <text evidence="5">The sequence shown here is derived from an EMBL/GenBank/DDBJ whole genome shotgun (WGS) entry which is preliminary data.</text>
</comment>
<protein>
    <submittedName>
        <fullName evidence="5">Hemolysin D</fullName>
    </submittedName>
</protein>
<dbReference type="InterPro" id="IPR051909">
    <property type="entry name" value="MFP_Cation_Efflux"/>
</dbReference>
<dbReference type="OrthoDB" id="9806939at2"/>
<dbReference type="Pfam" id="PF25919">
    <property type="entry name" value="BSH_CusB"/>
    <property type="match status" value="1"/>
</dbReference>